<protein>
    <recommendedName>
        <fullName evidence="7 8">Triosephosphate isomerase</fullName>
        <shortName evidence="7">TIM</shortName>
        <shortName evidence="7">TPI</shortName>
        <ecNumber evidence="7 8">5.3.1.1</ecNumber>
    </recommendedName>
    <alternativeName>
        <fullName evidence="7">Triose-phosphate isomerase</fullName>
    </alternativeName>
</protein>
<dbReference type="SUPFAM" id="SSF51351">
    <property type="entry name" value="Triosephosphate isomerase (TIM)"/>
    <property type="match status" value="1"/>
</dbReference>
<comment type="subunit">
    <text evidence="7 8">Homodimer.</text>
</comment>
<proteinExistence type="inferred from homology"/>
<dbReference type="EMBL" id="JAUEDK010000024">
    <property type="protein sequence ID" value="MDN0075962.1"/>
    <property type="molecule type" value="Genomic_DNA"/>
</dbReference>
<comment type="pathway">
    <text evidence="1">Carbohydrate metabolism; erythritol degradation.</text>
</comment>
<keyword evidence="3 7" id="KW-0312">Gluconeogenesis</keyword>
<keyword evidence="4 7" id="KW-0963">Cytoplasm</keyword>
<reference evidence="9" key="1">
    <citation type="submission" date="2023-06" db="EMBL/GenBank/DDBJ databases">
        <authorList>
            <person name="Zhang S."/>
        </authorList>
    </citation>
    <scope>NUCLEOTIDE SEQUENCE</scope>
    <source>
        <strain evidence="9">SG2303</strain>
    </source>
</reference>
<evidence type="ECO:0000256" key="6">
    <source>
        <dbReference type="ARBA" id="ARBA00023235"/>
    </source>
</evidence>
<evidence type="ECO:0000256" key="5">
    <source>
        <dbReference type="ARBA" id="ARBA00023152"/>
    </source>
</evidence>
<evidence type="ECO:0000256" key="2">
    <source>
        <dbReference type="ARBA" id="ARBA00007422"/>
    </source>
</evidence>
<dbReference type="EC" id="5.3.1.1" evidence="7 8"/>
<comment type="similarity">
    <text evidence="2 7 8">Belongs to the triosephosphate isomerase family.</text>
</comment>
<comment type="function">
    <text evidence="7">Involved in the gluconeogenesis. Catalyzes stereospecifically the conversion of dihydroxyacetone phosphate (DHAP) to D-glyceraldehyde-3-phosphate (G3P).</text>
</comment>
<evidence type="ECO:0000256" key="3">
    <source>
        <dbReference type="ARBA" id="ARBA00022432"/>
    </source>
</evidence>
<dbReference type="HAMAP" id="MF_00147_B">
    <property type="entry name" value="TIM_B"/>
    <property type="match status" value="1"/>
</dbReference>
<sequence>MDKLVIGNWKMNGRRSANGALLAALLGETACNRRGVSVAVPAVYLADVAAQLAGQSLTLSAQDVSQFADDGAYTGEVSAAMLAEFGIEYVLLGHSERRQYFGEDNRLLGAKFDAASNAGLVPVLCVGETLAEREAGQAESVIATQLEVLLGRASGHLVIAYEPVWAIGTGKVATIEQIAAMHAHIKQWVLQNAKGADSIRVLYGGSVKAENADAVLSTPNVDGALVGGASLNASAFRKICEAAEKLIQYGNSQDVNLGC</sequence>
<feature type="active site" description="Proton acceptor" evidence="7">
    <location>
        <position position="162"/>
    </location>
</feature>
<dbReference type="GO" id="GO:0004807">
    <property type="term" value="F:triose-phosphate isomerase activity"/>
    <property type="evidence" value="ECO:0007669"/>
    <property type="project" value="UniProtKB-EC"/>
</dbReference>
<evidence type="ECO:0000313" key="9">
    <source>
        <dbReference type="EMBL" id="MDN0075962.1"/>
    </source>
</evidence>
<keyword evidence="6 7" id="KW-0413">Isomerase</keyword>
<dbReference type="Proteomes" id="UP001168540">
    <property type="component" value="Unassembled WGS sequence"/>
</dbReference>
<comment type="pathway">
    <text evidence="7 8">Carbohydrate biosynthesis; gluconeogenesis.</text>
</comment>
<dbReference type="RefSeq" id="WP_289830605.1">
    <property type="nucleotide sequence ID" value="NZ_JAUEDK010000024.1"/>
</dbReference>
<accession>A0ABT7XQB6</accession>
<evidence type="ECO:0000256" key="8">
    <source>
        <dbReference type="RuleBase" id="RU363013"/>
    </source>
</evidence>
<comment type="pathway">
    <text evidence="7 8">Carbohydrate degradation; glycolysis; D-glyceraldehyde 3-phosphate from glycerone phosphate: step 1/1.</text>
</comment>
<dbReference type="InterPro" id="IPR000652">
    <property type="entry name" value="Triosephosphate_isomerase"/>
</dbReference>
<feature type="binding site" evidence="7">
    <location>
        <position position="168"/>
    </location>
    <ligand>
        <name>substrate</name>
    </ligand>
</feature>
<dbReference type="InterPro" id="IPR035990">
    <property type="entry name" value="TIM_sf"/>
</dbReference>
<evidence type="ECO:0000256" key="7">
    <source>
        <dbReference type="HAMAP-Rule" id="MF_00147"/>
    </source>
</evidence>
<gene>
    <name evidence="7 9" type="primary">tpiA</name>
    <name evidence="9" type="ORF">QU481_13810</name>
</gene>
<name>A0ABT7XQB6_9NEIS</name>
<evidence type="ECO:0000256" key="1">
    <source>
        <dbReference type="ARBA" id="ARBA00004939"/>
    </source>
</evidence>
<dbReference type="Pfam" id="PF00121">
    <property type="entry name" value="TIM"/>
    <property type="match status" value="1"/>
</dbReference>
<evidence type="ECO:0000256" key="4">
    <source>
        <dbReference type="ARBA" id="ARBA00022490"/>
    </source>
</evidence>
<organism evidence="9 10">
    <name type="scientific">Crenobacter oryzisoli</name>
    <dbReference type="NCBI Taxonomy" id="3056844"/>
    <lineage>
        <taxon>Bacteria</taxon>
        <taxon>Pseudomonadati</taxon>
        <taxon>Pseudomonadota</taxon>
        <taxon>Betaproteobacteria</taxon>
        <taxon>Neisseriales</taxon>
        <taxon>Neisseriaceae</taxon>
        <taxon>Crenobacter</taxon>
    </lineage>
</organism>
<dbReference type="InterPro" id="IPR013785">
    <property type="entry name" value="Aldolase_TIM"/>
</dbReference>
<keyword evidence="10" id="KW-1185">Reference proteome</keyword>
<dbReference type="PROSITE" id="PS51440">
    <property type="entry name" value="TIM_2"/>
    <property type="match status" value="1"/>
</dbReference>
<dbReference type="PANTHER" id="PTHR21139">
    <property type="entry name" value="TRIOSEPHOSPHATE ISOMERASE"/>
    <property type="match status" value="1"/>
</dbReference>
<comment type="catalytic activity">
    <reaction evidence="7 8">
        <text>D-glyceraldehyde 3-phosphate = dihydroxyacetone phosphate</text>
        <dbReference type="Rhea" id="RHEA:18585"/>
        <dbReference type="ChEBI" id="CHEBI:57642"/>
        <dbReference type="ChEBI" id="CHEBI:59776"/>
        <dbReference type="EC" id="5.3.1.1"/>
    </reaction>
</comment>
<comment type="subcellular location">
    <subcellularLocation>
        <location evidence="7 8">Cytoplasm</location>
    </subcellularLocation>
</comment>
<keyword evidence="5 7" id="KW-0324">Glycolysis</keyword>
<dbReference type="InterPro" id="IPR022896">
    <property type="entry name" value="TrioseP_Isoase_bac/euk"/>
</dbReference>
<comment type="caution">
    <text evidence="9">The sequence shown here is derived from an EMBL/GenBank/DDBJ whole genome shotgun (WGS) entry which is preliminary data.</text>
</comment>
<dbReference type="PANTHER" id="PTHR21139:SF42">
    <property type="entry name" value="TRIOSEPHOSPHATE ISOMERASE"/>
    <property type="match status" value="1"/>
</dbReference>
<dbReference type="CDD" id="cd00311">
    <property type="entry name" value="TIM"/>
    <property type="match status" value="1"/>
</dbReference>
<feature type="binding site" evidence="7">
    <location>
        <position position="206"/>
    </location>
    <ligand>
        <name>substrate</name>
    </ligand>
</feature>
<dbReference type="Gene3D" id="3.20.20.70">
    <property type="entry name" value="Aldolase class I"/>
    <property type="match status" value="1"/>
</dbReference>
<feature type="binding site" evidence="7">
    <location>
        <begin position="8"/>
        <end position="10"/>
    </location>
    <ligand>
        <name>substrate</name>
    </ligand>
</feature>
<feature type="active site" description="Electrophile" evidence="7">
    <location>
        <position position="94"/>
    </location>
</feature>
<dbReference type="NCBIfam" id="TIGR00419">
    <property type="entry name" value="tim"/>
    <property type="match status" value="1"/>
</dbReference>
<feature type="binding site" evidence="7">
    <location>
        <begin position="227"/>
        <end position="228"/>
    </location>
    <ligand>
        <name>substrate</name>
    </ligand>
</feature>
<evidence type="ECO:0000313" key="10">
    <source>
        <dbReference type="Proteomes" id="UP001168540"/>
    </source>
</evidence>
<dbReference type="PROSITE" id="PS00171">
    <property type="entry name" value="TIM_1"/>
    <property type="match status" value="1"/>
</dbReference>
<dbReference type="InterPro" id="IPR020861">
    <property type="entry name" value="Triosephosphate_isomerase_AS"/>
</dbReference>